<dbReference type="PANTHER" id="PTHR47957">
    <property type="entry name" value="ATP-DEPENDENT HELICASE HRQ1"/>
    <property type="match status" value="1"/>
</dbReference>
<feature type="coiled-coil region" evidence="3">
    <location>
        <begin position="1217"/>
        <end position="1244"/>
    </location>
</feature>
<dbReference type="STRING" id="161895.CPHO_11235"/>
<dbReference type="Proteomes" id="UP000185491">
    <property type="component" value="Chromosome"/>
</dbReference>
<feature type="domain" description="Helicase C-terminal" evidence="5">
    <location>
        <begin position="954"/>
        <end position="1125"/>
    </location>
</feature>
<keyword evidence="1" id="KW-0547">Nucleotide-binding</keyword>
<feature type="domain" description="Helicase ATP-binding" evidence="4">
    <location>
        <begin position="95"/>
        <end position="298"/>
    </location>
</feature>
<dbReference type="GO" id="GO:0036297">
    <property type="term" value="P:interstrand cross-link repair"/>
    <property type="evidence" value="ECO:0007669"/>
    <property type="project" value="TreeGrafter"/>
</dbReference>
<dbReference type="SMART" id="SM00490">
    <property type="entry name" value="HELICc"/>
    <property type="match status" value="1"/>
</dbReference>
<keyword evidence="3" id="KW-0175">Coiled coil</keyword>
<dbReference type="PROSITE" id="PS51192">
    <property type="entry name" value="HELICASE_ATP_BIND_1"/>
    <property type="match status" value="1"/>
</dbReference>
<dbReference type="Pfam" id="PF00270">
    <property type="entry name" value="DEAD"/>
    <property type="match status" value="1"/>
</dbReference>
<dbReference type="GO" id="GO:0003676">
    <property type="term" value="F:nucleic acid binding"/>
    <property type="evidence" value="ECO:0007669"/>
    <property type="project" value="InterPro"/>
</dbReference>
<keyword evidence="7" id="KW-1185">Reference proteome</keyword>
<dbReference type="PROSITE" id="PS51194">
    <property type="entry name" value="HELICASE_CTER"/>
    <property type="match status" value="1"/>
</dbReference>
<sequence>MSTLIPVHAAHTVRQGITEYLTTSFSLADKNTAARLAEFLTDSETGMFRGPYVRTRLPYAPADTSGELSAILPEGFRPYRHQAESFKRLRSVDENGVARKPEPTLVVTGTGSGKTESFLYPILEHCQNSDARGVKALILYPMNALANDQEARLAKLIDSNPELKNVTAGIYVGESDSRPKKMSKTRLIADRSQLQMNPPDILLTNYKMLDQLLLRSNDQPIWERSAATLQYLVLDEFHTYDGAQGTDVALLLRRLELMLQKFRPERADIAVTPVATSATMGADADPAAMVDFAHTVFGVEFPSDAVISETSLTLEQWQEQMTASFGEHHGEFPELTGQLVRAVNEGIGSRQAEGDAPYDHDVHEVICEKLFTCPSTVDAALAAYNKHPLIVEILKHASESPVPLVAREESDEVSLATKVLEPTLLRVLGDEAQTFLMHVLSEIAFLRAEYGFDHPFEAKQLPGVETHLWVREVSRVERAVGPTDGPMFRWYDDGPSDDPQWLPACYCRNCGRSGWMIAKEAGDDQLVTESQKIRSISMDKPQLQRPLLDAEAEALEEIGRDLGDIASVHWLNLTLPALTRTKPSDKDVEDNRIIPVLSYATKDNSEADLAIDRTCPSCGESDTIRYLGSSVATLLSVALSNYFGQKDLDDEEKKTLIFTDSVQDAAHRAGFVQSRARAFALRTFMRKLVAEDELTLDKLPALLTESAKASPRKRYELIPSEMVDYDAFRDYWAEENPKGALRRNVENRLAFDVALEFGQRADLARSLTTTGALTVMVDTDDDTLLSAAQQALSKTSMQMPLGGFEDATLIAWVRGIIEIMRLKGGINHPWFQSYLKHDCNPYQLNRRESLSKGVTAFARGNTPKFPRRGKSVSHKDYGDMSIGSPQAFYPRWTAKVLGLGTQDAGHVMVSLFEALTNRDVVTAVRTDTNGEVYALEPHTIVLYAEAEPKFLECSVCHARVGVGGPARRVLDGHPCHNLGCLGVYEVKAIEDNYYRELYTSTEPRTVVAREHTSLLPTQERLEVENNFKKPVGSVPHAPNVLVATPTLEMGIDIGDLSSVMLSSLPKTVASYVQRVGRAGRQSGNSLVMSMIRGRTSALPMLNAPLDMIGGTVEPPAAFLGAEEILKRQFIAYLIESNELAKQVPELRWGSSVFSLAPGRKSETLIAVMERELTEEVIAKGLAAFLSTISDYVTPDVVEELTSWATGGGLHALLHQARSDWNKDLELLRERKIELEKIVAETEKAANSAAADGETVAQDRSAKASLRHLRKQISTLVEEFWISAMERHGLLPNFTLLDDAVDLNVQVSSQNPNTREFDTQSSEYSRAVSAALFELAPGATFYIQGIAATIDSVEIGKGGEAIEQRRFCPDCSYSELVTDEPQKTSACPVCGAARFADMNQVLNVVQMRKVSAEVERTRSAITDNAEDRKIAHFARLTSFIYQTEDVGKEWYVSSGFGVKHIRRLELHMFNLGKGNGDKRVIAGNEIETPLFRVCRYCGHLDSQADSNSWRDHRRWCSHQKARQEDSVSFALSRTLKTQGVLITLPTLLSVADKVTVPSVTAALLMGFKLLLRGNPHHLHIHEVSMASDKSGLLLNDAVPGGTGYLTQFAQPEQVRKLLMLAWARLSTCSCIDTDRLACENCLLPYAAFNADSVSRAAAESALYKLLIDNMHPEDDIDPGTVKWDTQATAPDNKYSESALEALFLREFLPQIEDKAEYLREKVVGRHRVWEFRFKGEKHAWRMREQFDKGETIPDFYIDTEDPNIRDIALYLDGAQYHIRGNNVRVEDDMRKRRSLRRKEDIIPWSLTWKDVETYEDVRKGVDPEAPRWFKSEQVGALSGHYSLDHLTTTLLAKNPIIPLMRYLQKPTEDVWSRLSNIAALMSMSRGATAEDGMKKSTGLGELTVWFDPRGNHRLELFFQNEVDEDVWREYLHLSNFFFASEKDCHVTVRRGSPIEHLLEETVETAPTPEPATGAWADVLNEFAGEDEVVAALQLLEKHGVPLPSNSGEEVEGLPTVATWTEEKVALLYPEDAELLEEFTGLGWHTVLAEETDTLVEDVTTGLARS</sequence>
<dbReference type="GO" id="GO:0006289">
    <property type="term" value="P:nucleotide-excision repair"/>
    <property type="evidence" value="ECO:0007669"/>
    <property type="project" value="TreeGrafter"/>
</dbReference>
<organism evidence="6 7">
    <name type="scientific">Corynebacterium phocae</name>
    <dbReference type="NCBI Taxonomy" id="161895"/>
    <lineage>
        <taxon>Bacteria</taxon>
        <taxon>Bacillati</taxon>
        <taxon>Actinomycetota</taxon>
        <taxon>Actinomycetes</taxon>
        <taxon>Mycobacteriales</taxon>
        <taxon>Corynebacteriaceae</taxon>
        <taxon>Corynebacterium</taxon>
    </lineage>
</organism>
<gene>
    <name evidence="6" type="ORF">CPHO_11235</name>
</gene>
<evidence type="ECO:0000259" key="4">
    <source>
        <dbReference type="PROSITE" id="PS51192"/>
    </source>
</evidence>
<dbReference type="KEGG" id="cpho:CPHO_11235"/>
<evidence type="ECO:0000256" key="3">
    <source>
        <dbReference type="SAM" id="Coils"/>
    </source>
</evidence>
<dbReference type="GO" id="GO:0005524">
    <property type="term" value="F:ATP binding"/>
    <property type="evidence" value="ECO:0007669"/>
    <property type="project" value="UniProtKB-KW"/>
</dbReference>
<dbReference type="SUPFAM" id="SSF52540">
    <property type="entry name" value="P-loop containing nucleoside triphosphate hydrolases"/>
    <property type="match status" value="2"/>
</dbReference>
<keyword evidence="2" id="KW-0067">ATP-binding</keyword>
<evidence type="ECO:0000259" key="5">
    <source>
        <dbReference type="PROSITE" id="PS51194"/>
    </source>
</evidence>
<evidence type="ECO:0008006" key="8">
    <source>
        <dbReference type="Google" id="ProtNLM"/>
    </source>
</evidence>
<evidence type="ECO:0000313" key="6">
    <source>
        <dbReference type="EMBL" id="APT93365.1"/>
    </source>
</evidence>
<evidence type="ECO:0000313" key="7">
    <source>
        <dbReference type="Proteomes" id="UP000185491"/>
    </source>
</evidence>
<dbReference type="Pfam" id="PF00271">
    <property type="entry name" value="Helicase_C"/>
    <property type="match status" value="1"/>
</dbReference>
<name>A0A1L7D5H6_9CORY</name>
<dbReference type="OrthoDB" id="3197455at2"/>
<dbReference type="InterPro" id="IPR011545">
    <property type="entry name" value="DEAD/DEAH_box_helicase_dom"/>
</dbReference>
<protein>
    <recommendedName>
        <fullName evidence="8">DEAD/DEAH box helicase</fullName>
    </recommendedName>
</protein>
<dbReference type="SMART" id="SM00487">
    <property type="entry name" value="DEXDc"/>
    <property type="match status" value="1"/>
</dbReference>
<evidence type="ECO:0000256" key="1">
    <source>
        <dbReference type="ARBA" id="ARBA00022741"/>
    </source>
</evidence>
<dbReference type="GO" id="GO:0043138">
    <property type="term" value="F:3'-5' DNA helicase activity"/>
    <property type="evidence" value="ECO:0007669"/>
    <property type="project" value="TreeGrafter"/>
</dbReference>
<reference evidence="6 7" key="1">
    <citation type="submission" date="2014-08" db="EMBL/GenBank/DDBJ databases">
        <title>Complete genome sequence of Corynebacterium phocae M408/89/1(T)(=DSM 44612(T)), isolated from the common seal (Phoca vitulina).</title>
        <authorList>
            <person name="Ruckert C."/>
            <person name="Albersmeier A."/>
            <person name="Winkler A."/>
            <person name="Kalinowski J."/>
        </authorList>
    </citation>
    <scope>NUCLEOTIDE SEQUENCE [LARGE SCALE GENOMIC DNA]</scope>
    <source>
        <strain evidence="6 7">M408/89/1</strain>
    </source>
</reference>
<dbReference type="Pfam" id="PF09369">
    <property type="entry name" value="MZB"/>
    <property type="match status" value="1"/>
</dbReference>
<dbReference type="InterPro" id="IPR001650">
    <property type="entry name" value="Helicase_C-like"/>
</dbReference>
<accession>A0A1L7D5H6</accession>
<dbReference type="InterPro" id="IPR027417">
    <property type="entry name" value="P-loop_NTPase"/>
</dbReference>
<proteinExistence type="predicted"/>
<dbReference type="PANTHER" id="PTHR47957:SF3">
    <property type="entry name" value="ATP-DEPENDENT HELICASE HRQ1"/>
    <property type="match status" value="1"/>
</dbReference>
<dbReference type="RefSeq" id="WP_075735871.1">
    <property type="nucleotide sequence ID" value="NZ_CP009249.1"/>
</dbReference>
<dbReference type="InterPro" id="IPR014001">
    <property type="entry name" value="Helicase_ATP-bd"/>
</dbReference>
<evidence type="ECO:0000256" key="2">
    <source>
        <dbReference type="ARBA" id="ARBA00022840"/>
    </source>
</evidence>
<dbReference type="InterPro" id="IPR018973">
    <property type="entry name" value="MZB"/>
</dbReference>
<dbReference type="EMBL" id="CP009249">
    <property type="protein sequence ID" value="APT93365.1"/>
    <property type="molecule type" value="Genomic_DNA"/>
</dbReference>
<dbReference type="Gene3D" id="3.40.50.300">
    <property type="entry name" value="P-loop containing nucleotide triphosphate hydrolases"/>
    <property type="match status" value="2"/>
</dbReference>